<evidence type="ECO:0000313" key="7">
    <source>
        <dbReference type="Proteomes" id="UP000297716"/>
    </source>
</evidence>
<dbReference type="SUPFAM" id="SSF48403">
    <property type="entry name" value="Ankyrin repeat"/>
    <property type="match status" value="1"/>
</dbReference>
<gene>
    <name evidence="6" type="ORF">E0Z10_g10828</name>
</gene>
<evidence type="ECO:0000313" key="6">
    <source>
        <dbReference type="EMBL" id="TGJ76809.1"/>
    </source>
</evidence>
<dbReference type="FunFam" id="3.30.450.40:FF:000048">
    <property type="entry name" value="Free methionine-R-sulfoxide reductase"/>
    <property type="match status" value="1"/>
</dbReference>
<dbReference type="EMBL" id="SKBN01000492">
    <property type="protein sequence ID" value="TGJ76809.1"/>
    <property type="molecule type" value="Genomic_DNA"/>
</dbReference>
<evidence type="ECO:0000256" key="4">
    <source>
        <dbReference type="SAM" id="MobiDB-lite"/>
    </source>
</evidence>
<dbReference type="Pfam" id="PF13185">
    <property type="entry name" value="GAF_2"/>
    <property type="match status" value="1"/>
</dbReference>
<reference evidence="6 7" key="1">
    <citation type="submission" date="2019-03" db="EMBL/GenBank/DDBJ databases">
        <title>Draft genome sequence of Xylaria hypoxylon DSM 108379, a ubiquitous saprotrophic-parasitic fungi on hardwood.</title>
        <authorList>
            <person name="Buettner E."/>
            <person name="Leonhardt S."/>
            <person name="Gebauer A.M."/>
            <person name="Liers C."/>
            <person name="Hofrichter M."/>
            <person name="Kellner H."/>
        </authorList>
    </citation>
    <scope>NUCLEOTIDE SEQUENCE [LARGE SCALE GENOMIC DNA]</scope>
    <source>
        <strain evidence="6 7">DSM 108379</strain>
    </source>
</reference>
<keyword evidence="2 3" id="KW-0040">ANK repeat</keyword>
<dbReference type="PROSITE" id="PS50297">
    <property type="entry name" value="ANK_REP_REGION"/>
    <property type="match status" value="3"/>
</dbReference>
<name>A0A4Z0XZ17_9PEZI</name>
<dbReference type="PRINTS" id="PR01415">
    <property type="entry name" value="ANKYRIN"/>
</dbReference>
<dbReference type="PROSITE" id="PS00108">
    <property type="entry name" value="PROTEIN_KINASE_ST"/>
    <property type="match status" value="1"/>
</dbReference>
<dbReference type="Proteomes" id="UP000297716">
    <property type="component" value="Unassembled WGS sequence"/>
</dbReference>
<dbReference type="Gene3D" id="1.25.40.20">
    <property type="entry name" value="Ankyrin repeat-containing domain"/>
    <property type="match status" value="4"/>
</dbReference>
<sequence>MTHIGSGAQFVVRQGSIGFFDNPSGGLCTVALKTPKFVLDAKSRLNLSESAVRRQVRDFLIEVAALRHPKLRRHENIVRVIGWGIDDDNWHRAPFIALELADDDLGAILSSKGAISLPTKSNIINDIAAALDVIHEIGLIHGDLKPENILVFKRGIRWTAKLSDFGSGADLSKGGELAGRGTIGWRAPELRRHYDEGEALDPLLLDRLDAYSFGLVTLALMCEFNTSLPGGEEVVLDTALINIKNQKDITPKFAQVCENLLRLCLCNNAQYRPQWMLPLLSEERKVEETNAEFSADLSQLVFHDTSVEAEDEDEVSSTSSSGSSVLSSDYEHWNWELPDLEFELLHPLMFAFLEDEESLSPETAFAVFLKWVEGGPGPTDEPTASAPWARLLHAAAVGGVQQARALIFRYYEFQGYEVNDDIKSKVVDWSTESIATGALVFANDARAMDGLRFDAALKQFQESGGFNQHYSDMSPQVLQECLSPSPSIPFSSECLHEPLNRWGDRLPHILASFNNTEAIDALKSTITRECVNMRNNAGETPLYRACECGAFETVIFLLDLGANPSLRPHRNGPSCLHWLFAFHPDHIELVARNLIEKGASTDVLTDQRTKMFHYPFMLPTGSPLHWAVRLGCFEAARTLLSHGADPFLRDNDRQFIFVSTDPDTRPETPDDVPHEEFILGPSAGSSAVDLAAQNWNADMLKLLLENCSGIPGTVTDGIGVPHHLIAGDFCWISDCSPSRFYTPYVRGTLEAQGVMLKCTLQTLCQHGFEIDSLAVAWRSGKTSTVLMLAVYAGKIDLVEMLLEAGADVNIADSDGRTALMYMGVRYGVEYSGDVGGQEAFQTRMTNLLLGHGADTSARDRQGYSPVLVLAGHYLCAAVRVLLENGALANDAVTWSNPNRDDVADFPVFGHLAWALSTKLDEDAENARQAHDEEMASMLRAHVVPLLREGLDRAVRREFDRHTLLHELAICALIESATVLLAAGAEVNPVTRRPGKTPRTPLDALLNSMDSPANKGTRGMSKADVEKRDCRYEKMVHADASNFAHGVAKEEAYEQVLLQAEGLFDGQRNWVCNLANTASLLWHAYKSLPLPSSQVNWAATGFYTLDPQKTARPQLILGPFQGKVACQTIVFGRGVCGAAASTQTTQLVPDVEKFPGHIACDGDSKSEIVVPIVAGEGGARKVVAIIDVDCADLDGFDDVDQKYLEQLAGLLGRSCDW</sequence>
<feature type="repeat" description="ANK" evidence="3">
    <location>
        <begin position="537"/>
        <end position="569"/>
    </location>
</feature>
<accession>A0A4Z0XZ17</accession>
<feature type="repeat" description="ANK" evidence="3">
    <location>
        <begin position="619"/>
        <end position="651"/>
    </location>
</feature>
<keyword evidence="1" id="KW-0677">Repeat</keyword>
<dbReference type="AlphaFoldDB" id="A0A4Z0XZ17"/>
<dbReference type="InterPro" id="IPR011009">
    <property type="entry name" value="Kinase-like_dom_sf"/>
</dbReference>
<dbReference type="InterPro" id="IPR002110">
    <property type="entry name" value="Ankyrin_rpt"/>
</dbReference>
<dbReference type="Pfam" id="PF00023">
    <property type="entry name" value="Ank"/>
    <property type="match status" value="1"/>
</dbReference>
<dbReference type="PROSITE" id="PS01320">
    <property type="entry name" value="UPF0067"/>
    <property type="match status" value="1"/>
</dbReference>
<dbReference type="PANTHER" id="PTHR24198:SF165">
    <property type="entry name" value="ANKYRIN REPEAT-CONTAINING PROTEIN-RELATED"/>
    <property type="match status" value="1"/>
</dbReference>
<organism evidence="6 7">
    <name type="scientific">Xylaria hypoxylon</name>
    <dbReference type="NCBI Taxonomy" id="37992"/>
    <lineage>
        <taxon>Eukaryota</taxon>
        <taxon>Fungi</taxon>
        <taxon>Dikarya</taxon>
        <taxon>Ascomycota</taxon>
        <taxon>Pezizomycotina</taxon>
        <taxon>Sordariomycetes</taxon>
        <taxon>Xylariomycetidae</taxon>
        <taxon>Xylariales</taxon>
        <taxon>Xylariaceae</taxon>
        <taxon>Xylaria</taxon>
    </lineage>
</organism>
<dbReference type="STRING" id="37992.A0A4Z0XZ17"/>
<dbReference type="SUPFAM" id="SSF56112">
    <property type="entry name" value="Protein kinase-like (PK-like)"/>
    <property type="match status" value="1"/>
</dbReference>
<dbReference type="SUPFAM" id="SSF55781">
    <property type="entry name" value="GAF domain-like"/>
    <property type="match status" value="1"/>
</dbReference>
<dbReference type="GO" id="GO:0004672">
    <property type="term" value="F:protein kinase activity"/>
    <property type="evidence" value="ECO:0007669"/>
    <property type="project" value="InterPro"/>
</dbReference>
<feature type="domain" description="Protein kinase" evidence="5">
    <location>
        <begin position="1"/>
        <end position="286"/>
    </location>
</feature>
<dbReference type="InterPro" id="IPR029016">
    <property type="entry name" value="GAF-like_dom_sf"/>
</dbReference>
<evidence type="ECO:0000256" key="2">
    <source>
        <dbReference type="ARBA" id="ARBA00023043"/>
    </source>
</evidence>
<dbReference type="Pfam" id="PF13857">
    <property type="entry name" value="Ank_5"/>
    <property type="match status" value="1"/>
</dbReference>
<dbReference type="InterPro" id="IPR000719">
    <property type="entry name" value="Prot_kinase_dom"/>
</dbReference>
<keyword evidence="7" id="KW-1185">Reference proteome</keyword>
<evidence type="ECO:0000259" key="5">
    <source>
        <dbReference type="PROSITE" id="PS50011"/>
    </source>
</evidence>
<dbReference type="PROSITE" id="PS50088">
    <property type="entry name" value="ANK_REPEAT"/>
    <property type="match status" value="3"/>
</dbReference>
<feature type="region of interest" description="Disordered" evidence="4">
    <location>
        <begin position="990"/>
        <end position="1023"/>
    </location>
</feature>
<dbReference type="GO" id="GO:0005524">
    <property type="term" value="F:ATP binding"/>
    <property type="evidence" value="ECO:0007669"/>
    <property type="project" value="InterPro"/>
</dbReference>
<dbReference type="OrthoDB" id="15735at2759"/>
<protein>
    <recommendedName>
        <fullName evidence="5">Protein kinase domain-containing protein</fullName>
    </recommendedName>
</protein>
<dbReference type="Gene3D" id="1.10.510.10">
    <property type="entry name" value="Transferase(Phosphotransferase) domain 1"/>
    <property type="match status" value="1"/>
</dbReference>
<dbReference type="Pfam" id="PF00069">
    <property type="entry name" value="Pkinase"/>
    <property type="match status" value="1"/>
</dbReference>
<dbReference type="InterPro" id="IPR000614">
    <property type="entry name" value="FRMsr_CS"/>
</dbReference>
<feature type="repeat" description="ANK" evidence="3">
    <location>
        <begin position="781"/>
        <end position="813"/>
    </location>
</feature>
<dbReference type="Gene3D" id="3.30.450.40">
    <property type="match status" value="1"/>
</dbReference>
<dbReference type="InterPro" id="IPR036770">
    <property type="entry name" value="Ankyrin_rpt-contain_sf"/>
</dbReference>
<dbReference type="SMART" id="SM00220">
    <property type="entry name" value="S_TKc"/>
    <property type="match status" value="1"/>
</dbReference>
<proteinExistence type="predicted"/>
<comment type="caution">
    <text evidence="6">The sequence shown here is derived from an EMBL/GenBank/DDBJ whole genome shotgun (WGS) entry which is preliminary data.</text>
</comment>
<dbReference type="InterPro" id="IPR008271">
    <property type="entry name" value="Ser/Thr_kinase_AS"/>
</dbReference>
<dbReference type="PROSITE" id="PS50011">
    <property type="entry name" value="PROTEIN_KINASE_DOM"/>
    <property type="match status" value="1"/>
</dbReference>
<dbReference type="PANTHER" id="PTHR24198">
    <property type="entry name" value="ANKYRIN REPEAT AND PROTEIN KINASE DOMAIN-CONTAINING PROTEIN"/>
    <property type="match status" value="1"/>
</dbReference>
<evidence type="ECO:0000256" key="1">
    <source>
        <dbReference type="ARBA" id="ARBA00022737"/>
    </source>
</evidence>
<dbReference type="InterPro" id="IPR003018">
    <property type="entry name" value="GAF"/>
</dbReference>
<evidence type="ECO:0000256" key="3">
    <source>
        <dbReference type="PROSITE-ProRule" id="PRU00023"/>
    </source>
</evidence>
<dbReference type="Pfam" id="PF12796">
    <property type="entry name" value="Ank_2"/>
    <property type="match status" value="1"/>
</dbReference>
<dbReference type="SMART" id="SM00248">
    <property type="entry name" value="ANK"/>
    <property type="match status" value="8"/>
</dbReference>